<dbReference type="Proteomes" id="UP001296104">
    <property type="component" value="Unassembled WGS sequence"/>
</dbReference>
<dbReference type="PROSITE" id="PS51914">
    <property type="entry name" value="MRH"/>
    <property type="match status" value="1"/>
</dbReference>
<dbReference type="PANTHER" id="PTHR12630">
    <property type="entry name" value="N-LINKED OLIGOSACCHARIDE PROCESSING"/>
    <property type="match status" value="1"/>
</dbReference>
<keyword evidence="2 6" id="KW-0732">Signal</keyword>
<evidence type="ECO:0000256" key="5">
    <source>
        <dbReference type="SAM" id="Coils"/>
    </source>
</evidence>
<dbReference type="AlphaFoldDB" id="A0AAI8YSF7"/>
<feature type="coiled-coil region" evidence="5">
    <location>
        <begin position="166"/>
        <end position="218"/>
    </location>
</feature>
<evidence type="ECO:0000256" key="4">
    <source>
        <dbReference type="ARBA" id="ARBA00023157"/>
    </source>
</evidence>
<evidence type="ECO:0000313" key="9">
    <source>
        <dbReference type="Proteomes" id="UP001296104"/>
    </source>
</evidence>
<dbReference type="InterPro" id="IPR044865">
    <property type="entry name" value="MRH_dom"/>
</dbReference>
<evidence type="ECO:0000256" key="3">
    <source>
        <dbReference type="ARBA" id="ARBA00022824"/>
    </source>
</evidence>
<feature type="signal peptide" evidence="6">
    <location>
        <begin position="1"/>
        <end position="19"/>
    </location>
</feature>
<dbReference type="InterPro" id="IPR028146">
    <property type="entry name" value="PRKCSH_N"/>
</dbReference>
<keyword evidence="4" id="KW-1015">Disulfide bond</keyword>
<name>A0AAI8YSF7_9PEZI</name>
<proteinExistence type="predicted"/>
<accession>A0AAI8YSF7</accession>
<organism evidence="8 9">
    <name type="scientific">Lecanosticta acicola</name>
    <dbReference type="NCBI Taxonomy" id="111012"/>
    <lineage>
        <taxon>Eukaryota</taxon>
        <taxon>Fungi</taxon>
        <taxon>Dikarya</taxon>
        <taxon>Ascomycota</taxon>
        <taxon>Pezizomycotina</taxon>
        <taxon>Dothideomycetes</taxon>
        <taxon>Dothideomycetidae</taxon>
        <taxon>Mycosphaerellales</taxon>
        <taxon>Mycosphaerellaceae</taxon>
        <taxon>Lecanosticta</taxon>
    </lineage>
</organism>
<feature type="domain" description="MRH" evidence="7">
    <location>
        <begin position="434"/>
        <end position="548"/>
    </location>
</feature>
<feature type="chain" id="PRO_5042476420" description="Glucosidase 2 subunit beta" evidence="6">
    <location>
        <begin position="20"/>
        <end position="567"/>
    </location>
</feature>
<evidence type="ECO:0000256" key="1">
    <source>
        <dbReference type="ARBA" id="ARBA00022387"/>
    </source>
</evidence>
<dbReference type="Gene3D" id="2.70.130.10">
    <property type="entry name" value="Mannose-6-phosphate receptor binding domain"/>
    <property type="match status" value="1"/>
</dbReference>
<protein>
    <recommendedName>
        <fullName evidence="1">Glucosidase 2 subunit beta</fullName>
    </recommendedName>
</protein>
<comment type="caution">
    <text evidence="8">The sequence shown here is derived from an EMBL/GenBank/DDBJ whole genome shotgun (WGS) entry which is preliminary data.</text>
</comment>
<dbReference type="Pfam" id="PF12999">
    <property type="entry name" value="PRKCSH-like"/>
    <property type="match status" value="2"/>
</dbReference>
<dbReference type="GO" id="GO:0006491">
    <property type="term" value="P:N-glycan processing"/>
    <property type="evidence" value="ECO:0007669"/>
    <property type="project" value="TreeGrafter"/>
</dbReference>
<dbReference type="EMBL" id="CAVMBE010000004">
    <property type="protein sequence ID" value="CAK3819034.1"/>
    <property type="molecule type" value="Genomic_DNA"/>
</dbReference>
<keyword evidence="9" id="KW-1185">Reference proteome</keyword>
<dbReference type="Pfam" id="PF13015">
    <property type="entry name" value="PRKCSH_1"/>
    <property type="match status" value="1"/>
</dbReference>
<dbReference type="PANTHER" id="PTHR12630:SF1">
    <property type="entry name" value="GLUCOSIDASE 2 SUBUNIT BETA"/>
    <property type="match status" value="1"/>
</dbReference>
<sequence>MKSVVVALAALQYASSVSAASTPRGVGPEFAQFYQDTKRFTCVSNPKITVPFSRVNDDYCDCPDGSDEPGTSACAHLSPLSPHTPADSIPSAVNVTAVLPGFYCQNKGHLPSYVPFTNVNDGICDYELCCDGSEEWEGVGGVKCKDKCDEIGKEWRKHDEARQKGRSKALKKREELVQEAKRLRQQIQDRLQSLTTEKEGQEIKVKNLERELAEVRKSEAGKVVKSSGGTGGKIGQLVDLGSRRTEELRSKLKDVRFKLTDSQSRLKQLESIMSTFHEEYNPNFNDEGVKRAVKAWEDYIAGSGSQDQPNDATERDLDEIVKSDAENGLDWTAYAEEEEEELVAIYSFLEYLPPSLRGWLDDSLRSLRQTLIDNGILASSPSSTPNESKKVQDARAALEAAQKDHETHAKTLQETTEDLARDFGPEDVFRALKDRCVERDSGEYTYELCYLAKTTQKPKKGGGNTNMGNYVGLTTLAVDEDLPPNGKGLGSGERIAMKYENGQHCWNGPHRSTTVVLACWEEDEIWKIMEEEKCVYRMEVGTPAVCAEGDNHVRAGKAGGAGGKDEL</sequence>
<dbReference type="SUPFAM" id="SSF50911">
    <property type="entry name" value="Mannose 6-phosphate receptor domain"/>
    <property type="match status" value="1"/>
</dbReference>
<keyword evidence="3" id="KW-0256">Endoplasmic reticulum</keyword>
<dbReference type="GO" id="GO:0017177">
    <property type="term" value="C:glucosidase II complex"/>
    <property type="evidence" value="ECO:0007669"/>
    <property type="project" value="TreeGrafter"/>
</dbReference>
<dbReference type="InterPro" id="IPR036607">
    <property type="entry name" value="PRKCSH"/>
</dbReference>
<dbReference type="InterPro" id="IPR039794">
    <property type="entry name" value="Gtb1-like"/>
</dbReference>
<reference evidence="8" key="1">
    <citation type="submission" date="2023-11" db="EMBL/GenBank/DDBJ databases">
        <authorList>
            <person name="Alioto T."/>
            <person name="Alioto T."/>
            <person name="Gomez Garrido J."/>
        </authorList>
    </citation>
    <scope>NUCLEOTIDE SEQUENCE</scope>
</reference>
<keyword evidence="5" id="KW-0175">Coiled coil</keyword>
<dbReference type="InterPro" id="IPR009011">
    <property type="entry name" value="Man6P_isomerase_rcpt-bd_dom_sf"/>
</dbReference>
<evidence type="ECO:0000313" key="8">
    <source>
        <dbReference type="EMBL" id="CAK3819034.1"/>
    </source>
</evidence>
<evidence type="ECO:0000256" key="2">
    <source>
        <dbReference type="ARBA" id="ARBA00022729"/>
    </source>
</evidence>
<evidence type="ECO:0000256" key="6">
    <source>
        <dbReference type="SAM" id="SignalP"/>
    </source>
</evidence>
<evidence type="ECO:0000259" key="7">
    <source>
        <dbReference type="PROSITE" id="PS51914"/>
    </source>
</evidence>
<gene>
    <name evidence="8" type="ORF">LECACI_7A001149</name>
</gene>